<feature type="compositionally biased region" description="Polar residues" evidence="7">
    <location>
        <begin position="1"/>
        <end position="15"/>
    </location>
</feature>
<sequence length="946" mass="104890">MVVSSSCPYPSSAHGTASRRGHKKMRHIKKEQAPAVPTIEIQTVLRLRPLLKKERDDHIVIEPLLQNNVPSRSVALHPIPRPEVSASSQLVRQNFSPETVVTSHDLEFTTDHVFSSDTSQEKLYFSIGSPIALSSMDSLLKGSKKTHMIVITGSKNSGRSFSTFGPVSKRKHASDGLVPRILDSLFSQARHQMKHAAGNFAVNISIMQVHDEKSDECTLHDLLQPIKSGGTPIKRAATGFAHWSGTGNAKASAVKSLVANFERQQCATRATKTIPMRRSPARGYNSMKEPVFVEQDANTSDFQIINGQIKACYNTEEAREILIAATKRSEKMSKGHLLSSHVLVTMETSWMGKNETKFGGTIVVLDLAAPAFQDNTTSMPNHRRVKDSIQTRHDAYWAVRKCFETLQYNQTVASLMCGDGRQESLKKVPYRQHMLTMLLQRFFKGTTSITYMLTVYPGHTDYAEKKNLLQDLQILSTREPGQSAMTGLRSRRPSMESGGDQKPNNQLAPPLSMASHATNRGSQPVDRQILKKAILLTPMKEDMIEIPNIAKNPSLTYSDSTQEKIMDDGDERRFIDDEYLVPLPPPPIAPSFSARQLPQYILSPDASAPPEDGIEAGLAPSLVTTPRLATVPSTFDFAREPKYDLCTAEHSPRPAEPDSHQTDFVCAVEERQSPTAHPDPSSLIANQPRSPIQELAQSVDRKHRNVFNSKSFRPVKTFNKVVLASKKKASQVIASLEQRPFVDPEVKVGPSNLSLSDTHAAPVDDREYILELERKNSMLVEENERLRARNEQLEIENKSIVSRGWDSVLSNDENIKPMDERRPPSITKPLAQKLSQLVQTKSSNTGSRSTDNPWNRHAKTAIPPVPYSTHNDAHGQHSPNFRSADLQRTEQNPRFRHISEMSSGKGSKPPPSKWIDGNKGSKSPSFVLNLQGGFHGGHPGAVVPGG</sequence>
<dbReference type="CDD" id="cd14686">
    <property type="entry name" value="bZIP"/>
    <property type="match status" value="1"/>
</dbReference>
<keyword evidence="6" id="KW-0175">Coiled coil</keyword>
<dbReference type="AlphaFoldDB" id="A0A8J9X6I2"/>
<reference evidence="9" key="1">
    <citation type="submission" date="2022-02" db="EMBL/GenBank/DDBJ databases">
        <authorList>
            <person name="Giguere J D."/>
        </authorList>
    </citation>
    <scope>NUCLEOTIDE SEQUENCE</scope>
    <source>
        <strain evidence="9">CCAP 1055/1</strain>
    </source>
</reference>
<dbReference type="GO" id="GO:0005524">
    <property type="term" value="F:ATP binding"/>
    <property type="evidence" value="ECO:0007669"/>
    <property type="project" value="UniProtKB-KW"/>
</dbReference>
<feature type="region of interest" description="Disordered" evidence="7">
    <location>
        <begin position="1"/>
        <end position="24"/>
    </location>
</feature>
<evidence type="ECO:0000313" key="9">
    <source>
        <dbReference type="EMBL" id="CAG9283171.1"/>
    </source>
</evidence>
<feature type="region of interest" description="Disordered" evidence="7">
    <location>
        <begin position="810"/>
        <end position="883"/>
    </location>
</feature>
<dbReference type="GO" id="GO:0005874">
    <property type="term" value="C:microtubule"/>
    <property type="evidence" value="ECO:0007669"/>
    <property type="project" value="UniProtKB-KW"/>
</dbReference>
<dbReference type="PROSITE" id="PS50067">
    <property type="entry name" value="KINESIN_MOTOR_2"/>
    <property type="match status" value="1"/>
</dbReference>
<accession>A0A8J9X6I2</accession>
<keyword evidence="2" id="KW-0547">Nucleotide-binding</keyword>
<evidence type="ECO:0000256" key="4">
    <source>
        <dbReference type="ARBA" id="ARBA00023175"/>
    </source>
</evidence>
<feature type="compositionally biased region" description="Gly residues" evidence="7">
    <location>
        <begin position="933"/>
        <end position="946"/>
    </location>
</feature>
<dbReference type="GO" id="GO:0003777">
    <property type="term" value="F:microtubule motor activity"/>
    <property type="evidence" value="ECO:0007669"/>
    <property type="project" value="InterPro"/>
</dbReference>
<dbReference type="GO" id="GO:0005634">
    <property type="term" value="C:nucleus"/>
    <property type="evidence" value="ECO:0007669"/>
    <property type="project" value="TreeGrafter"/>
</dbReference>
<protein>
    <recommendedName>
        <fullName evidence="8">Kinesin motor domain-containing protein</fullName>
    </recommendedName>
</protein>
<comment type="caution">
    <text evidence="5">Lacks conserved residue(s) required for the propagation of feature annotation.</text>
</comment>
<dbReference type="Gene3D" id="3.40.850.10">
    <property type="entry name" value="Kinesin motor domain"/>
    <property type="match status" value="1"/>
</dbReference>
<comment type="similarity">
    <text evidence="5">Belongs to the TRAFAC class myosin-kinesin ATPase superfamily. Kinesin family.</text>
</comment>
<dbReference type="PANTHER" id="PTHR24115">
    <property type="entry name" value="KINESIN-RELATED"/>
    <property type="match status" value="1"/>
</dbReference>
<evidence type="ECO:0000256" key="5">
    <source>
        <dbReference type="PROSITE-ProRule" id="PRU00283"/>
    </source>
</evidence>
<evidence type="ECO:0000256" key="6">
    <source>
        <dbReference type="SAM" id="Coils"/>
    </source>
</evidence>
<evidence type="ECO:0000256" key="2">
    <source>
        <dbReference type="ARBA" id="ARBA00022741"/>
    </source>
</evidence>
<dbReference type="Pfam" id="PF00225">
    <property type="entry name" value="Kinesin"/>
    <property type="match status" value="1"/>
</dbReference>
<name>A0A8J9X6I2_PHATR</name>
<feature type="compositionally biased region" description="Basic and acidic residues" evidence="7">
    <location>
        <begin position="813"/>
        <end position="823"/>
    </location>
</feature>
<dbReference type="EMBL" id="OU594959">
    <property type="protein sequence ID" value="CAG9283171.1"/>
    <property type="molecule type" value="Genomic_DNA"/>
</dbReference>
<dbReference type="PANTHER" id="PTHR24115:SF1008">
    <property type="entry name" value="KINESIN-LIKE PROTEIN SUBITO"/>
    <property type="match status" value="1"/>
</dbReference>
<dbReference type="InterPro" id="IPR027640">
    <property type="entry name" value="Kinesin-like_fam"/>
</dbReference>
<gene>
    <name evidence="9" type="ORF">PTTT1_LOCUS21930</name>
</gene>
<dbReference type="GO" id="GO:0016887">
    <property type="term" value="F:ATP hydrolysis activity"/>
    <property type="evidence" value="ECO:0007669"/>
    <property type="project" value="TreeGrafter"/>
</dbReference>
<organism evidence="9">
    <name type="scientific">Phaeodactylum tricornutum</name>
    <name type="common">Diatom</name>
    <dbReference type="NCBI Taxonomy" id="2850"/>
    <lineage>
        <taxon>Eukaryota</taxon>
        <taxon>Sar</taxon>
        <taxon>Stramenopiles</taxon>
        <taxon>Ochrophyta</taxon>
        <taxon>Bacillariophyta</taxon>
        <taxon>Bacillariophyceae</taxon>
        <taxon>Bacillariophycidae</taxon>
        <taxon>Naviculales</taxon>
        <taxon>Phaeodactylaceae</taxon>
        <taxon>Phaeodactylum</taxon>
    </lineage>
</organism>
<evidence type="ECO:0000256" key="3">
    <source>
        <dbReference type="ARBA" id="ARBA00022840"/>
    </source>
</evidence>
<feature type="compositionally biased region" description="Polar residues" evidence="7">
    <location>
        <begin position="833"/>
        <end position="853"/>
    </location>
</feature>
<dbReference type="GO" id="GO:0008017">
    <property type="term" value="F:microtubule binding"/>
    <property type="evidence" value="ECO:0007669"/>
    <property type="project" value="InterPro"/>
</dbReference>
<proteinExistence type="inferred from homology"/>
<keyword evidence="1" id="KW-0493">Microtubule</keyword>
<dbReference type="SUPFAM" id="SSF52540">
    <property type="entry name" value="P-loop containing nucleoside triphosphate hydrolases"/>
    <property type="match status" value="1"/>
</dbReference>
<dbReference type="GO" id="GO:0005871">
    <property type="term" value="C:kinesin complex"/>
    <property type="evidence" value="ECO:0007669"/>
    <property type="project" value="TreeGrafter"/>
</dbReference>
<dbReference type="InterPro" id="IPR036961">
    <property type="entry name" value="Kinesin_motor_dom_sf"/>
</dbReference>
<feature type="domain" description="Kinesin motor" evidence="8">
    <location>
        <begin position="40"/>
        <end position="478"/>
    </location>
</feature>
<feature type="coiled-coil region" evidence="6">
    <location>
        <begin position="769"/>
        <end position="803"/>
    </location>
</feature>
<dbReference type="InterPro" id="IPR027417">
    <property type="entry name" value="P-loop_NTPase"/>
</dbReference>
<dbReference type="Proteomes" id="UP000836788">
    <property type="component" value="Chromosome 18"/>
</dbReference>
<dbReference type="InterPro" id="IPR001752">
    <property type="entry name" value="Kinesin_motor_dom"/>
</dbReference>
<dbReference type="SMART" id="SM00129">
    <property type="entry name" value="KISc"/>
    <property type="match status" value="1"/>
</dbReference>
<dbReference type="GO" id="GO:0007018">
    <property type="term" value="P:microtubule-based movement"/>
    <property type="evidence" value="ECO:0007669"/>
    <property type="project" value="InterPro"/>
</dbReference>
<keyword evidence="4" id="KW-0505">Motor protein</keyword>
<feature type="region of interest" description="Disordered" evidence="7">
    <location>
        <begin position="479"/>
        <end position="524"/>
    </location>
</feature>
<keyword evidence="3" id="KW-0067">ATP-binding</keyword>
<evidence type="ECO:0000259" key="8">
    <source>
        <dbReference type="PROSITE" id="PS50067"/>
    </source>
</evidence>
<evidence type="ECO:0000256" key="1">
    <source>
        <dbReference type="ARBA" id="ARBA00022701"/>
    </source>
</evidence>
<evidence type="ECO:0000256" key="7">
    <source>
        <dbReference type="SAM" id="MobiDB-lite"/>
    </source>
</evidence>
<feature type="region of interest" description="Disordered" evidence="7">
    <location>
        <begin position="896"/>
        <end position="946"/>
    </location>
</feature>